<dbReference type="Gene3D" id="1.10.287.130">
    <property type="match status" value="1"/>
</dbReference>
<dbReference type="Proteomes" id="UP000001930">
    <property type="component" value="Chromosome I"/>
</dbReference>
<evidence type="ECO:0000313" key="9">
    <source>
        <dbReference type="EMBL" id="ABC38855.1"/>
    </source>
</evidence>
<sequence length="571" mass="64078">MDASRHAPAAPGRRWYSTTFRLLTVYAATFSISVMVLLGFIAAAITHDMERETDVVIDWQMIYFDAMPDGDIAGAIHRRLEHERMHTNYYGLFSANGTHIAGDVLAFPSELTTYRTGTTLDHTLKIAGDQVAPVVRAMAEVRANGDKLVLARDLTHILRIREAIINALIGGGVLCLVAGIAGGLALSVRQMSRLKAIRHVTQRIAQGDLGQRLPVGGRDEIDMLSHLVNHMLEEVERLMNEVKGVCDGIAHDLRTPLAHVHTLLAHAAQRADTLDDVALSSLVERARTETDGLLARFRAMLRISEIGTLQRRGGFAALQQRHEHARVEIGRDKRERQLRDAHVVERGDAHHRAVFRYEHAARVNAIRAARIGEFPRARGAVRYRKQAVLAELGRIVRRAVAREIGRRRDCHLADRRQRAAHERRAREMAIVGEAHVVRAFDHVDVRIERRHVERDARVQDAVRGEQRPEARGGEAHRRRDAQRAARIARRLHEIRFDFVELVDDRAAAVQVLAAGLGERQAARCAVQQAHVQMGFQHADAARDGRGRHAELSRGEVEAREIDHAREDAHHL</sequence>
<protein>
    <recommendedName>
        <fullName evidence="2">histidine kinase</fullName>
        <ecNumber evidence="2">2.7.13.3</ecNumber>
    </recommendedName>
</protein>
<evidence type="ECO:0000256" key="6">
    <source>
        <dbReference type="ARBA" id="ARBA00023012"/>
    </source>
</evidence>
<gene>
    <name evidence="9" type="ordered locus">BTH_I0275</name>
</gene>
<dbReference type="PANTHER" id="PTHR45436:SF8">
    <property type="entry name" value="HISTIDINE KINASE"/>
    <property type="match status" value="1"/>
</dbReference>
<dbReference type="InterPro" id="IPR050428">
    <property type="entry name" value="TCS_sensor_his_kinase"/>
</dbReference>
<dbReference type="EMBL" id="CP000086">
    <property type="protein sequence ID" value="ABC38855.1"/>
    <property type="molecule type" value="Genomic_DNA"/>
</dbReference>
<keyword evidence="5 9" id="KW-0418">Kinase</keyword>
<dbReference type="CDD" id="cd06225">
    <property type="entry name" value="HAMP"/>
    <property type="match status" value="1"/>
</dbReference>
<organism evidence="9 10">
    <name type="scientific">Burkholderia thailandensis (strain ATCC 700388 / DSM 13276 / CCUG 48851 / CIP 106301 / E264)</name>
    <dbReference type="NCBI Taxonomy" id="271848"/>
    <lineage>
        <taxon>Bacteria</taxon>
        <taxon>Pseudomonadati</taxon>
        <taxon>Pseudomonadota</taxon>
        <taxon>Betaproteobacteria</taxon>
        <taxon>Burkholderiales</taxon>
        <taxon>Burkholderiaceae</taxon>
        <taxon>Burkholderia</taxon>
        <taxon>pseudomallei group</taxon>
    </lineage>
</organism>
<evidence type="ECO:0000256" key="1">
    <source>
        <dbReference type="ARBA" id="ARBA00000085"/>
    </source>
</evidence>
<feature type="region of interest" description="Disordered" evidence="7">
    <location>
        <begin position="459"/>
        <end position="480"/>
    </location>
</feature>
<comment type="catalytic activity">
    <reaction evidence="1">
        <text>ATP + protein L-histidine = ADP + protein N-phospho-L-histidine.</text>
        <dbReference type="EC" id="2.7.13.3"/>
    </reaction>
</comment>
<dbReference type="Pfam" id="PF00672">
    <property type="entry name" value="HAMP"/>
    <property type="match status" value="1"/>
</dbReference>
<dbReference type="SMART" id="SM00304">
    <property type="entry name" value="HAMP"/>
    <property type="match status" value="1"/>
</dbReference>
<evidence type="ECO:0000256" key="4">
    <source>
        <dbReference type="ARBA" id="ARBA00022679"/>
    </source>
</evidence>
<feature type="domain" description="HAMP" evidence="8">
    <location>
        <begin position="188"/>
        <end position="240"/>
    </location>
</feature>
<accession>Q2T1W6</accession>
<dbReference type="AlphaFoldDB" id="Q2T1W6"/>
<keyword evidence="3" id="KW-0597">Phosphoprotein</keyword>
<evidence type="ECO:0000256" key="3">
    <source>
        <dbReference type="ARBA" id="ARBA00022553"/>
    </source>
</evidence>
<dbReference type="KEGG" id="bte:BTH_I0275"/>
<keyword evidence="6" id="KW-0902">Two-component regulatory system</keyword>
<dbReference type="SUPFAM" id="SSF158472">
    <property type="entry name" value="HAMP domain-like"/>
    <property type="match status" value="1"/>
</dbReference>
<keyword evidence="10" id="KW-1185">Reference proteome</keyword>
<dbReference type="GO" id="GO:0005886">
    <property type="term" value="C:plasma membrane"/>
    <property type="evidence" value="ECO:0007669"/>
    <property type="project" value="TreeGrafter"/>
</dbReference>
<dbReference type="SUPFAM" id="SSF47384">
    <property type="entry name" value="Homodimeric domain of signal transducing histidine kinase"/>
    <property type="match status" value="1"/>
</dbReference>
<proteinExistence type="predicted"/>
<dbReference type="PANTHER" id="PTHR45436">
    <property type="entry name" value="SENSOR HISTIDINE KINASE YKOH"/>
    <property type="match status" value="1"/>
</dbReference>
<dbReference type="EC" id="2.7.13.3" evidence="2"/>
<name>Q2T1W6_BURTA</name>
<evidence type="ECO:0000313" key="10">
    <source>
        <dbReference type="Proteomes" id="UP000001930"/>
    </source>
</evidence>
<dbReference type="PROSITE" id="PS50885">
    <property type="entry name" value="HAMP"/>
    <property type="match status" value="1"/>
</dbReference>
<evidence type="ECO:0000256" key="5">
    <source>
        <dbReference type="ARBA" id="ARBA00022777"/>
    </source>
</evidence>
<evidence type="ECO:0000256" key="2">
    <source>
        <dbReference type="ARBA" id="ARBA00012438"/>
    </source>
</evidence>
<dbReference type="InterPro" id="IPR036097">
    <property type="entry name" value="HisK_dim/P_sf"/>
</dbReference>
<evidence type="ECO:0000259" key="8">
    <source>
        <dbReference type="PROSITE" id="PS50885"/>
    </source>
</evidence>
<dbReference type="GO" id="GO:0000155">
    <property type="term" value="F:phosphorelay sensor kinase activity"/>
    <property type="evidence" value="ECO:0007669"/>
    <property type="project" value="InterPro"/>
</dbReference>
<dbReference type="InterPro" id="IPR003660">
    <property type="entry name" value="HAMP_dom"/>
</dbReference>
<keyword evidence="4" id="KW-0808">Transferase</keyword>
<evidence type="ECO:0000256" key="7">
    <source>
        <dbReference type="SAM" id="MobiDB-lite"/>
    </source>
</evidence>
<reference evidence="9 10" key="1">
    <citation type="journal article" date="2005" name="BMC Genomics">
        <title>Bacterial genome adaptation to niches: divergence of the potential virulence genes in three Burkholderia species of different survival strategies.</title>
        <authorList>
            <person name="Kim H.S."/>
            <person name="Schell M.A."/>
            <person name="Yu Y."/>
            <person name="Ulrich R.L."/>
            <person name="Sarria S.H."/>
            <person name="Nierman W.C."/>
            <person name="DeShazer D."/>
        </authorList>
    </citation>
    <scope>NUCLEOTIDE SEQUENCE [LARGE SCALE GENOMIC DNA]</scope>
    <source>
        <strain evidence="10">ATCC 700388 / DSM 13276 / CCUG 48851 / CIP 106301 / E264</strain>
    </source>
</reference>
<dbReference type="HOGENOM" id="CLU_477094_0_0_4"/>